<dbReference type="RefSeq" id="WP_285661728.1">
    <property type="nucleotide sequence ID" value="NZ_BSTX01000001.1"/>
</dbReference>
<evidence type="ECO:0000256" key="9">
    <source>
        <dbReference type="SAM" id="Phobius"/>
    </source>
</evidence>
<feature type="transmembrane region" description="Helical" evidence="9">
    <location>
        <begin position="45"/>
        <end position="66"/>
    </location>
</feature>
<dbReference type="Proteomes" id="UP001165079">
    <property type="component" value="Unassembled WGS sequence"/>
</dbReference>
<keyword evidence="12" id="KW-1185">Reference proteome</keyword>
<evidence type="ECO:0000256" key="1">
    <source>
        <dbReference type="ARBA" id="ARBA00004429"/>
    </source>
</evidence>
<feature type="domain" description="Major facilitator superfamily (MFS) profile" evidence="10">
    <location>
        <begin position="222"/>
        <end position="401"/>
    </location>
</feature>
<evidence type="ECO:0000256" key="3">
    <source>
        <dbReference type="ARBA" id="ARBA00022475"/>
    </source>
</evidence>
<gene>
    <name evidence="11" type="ORF">Afil01_13600</name>
</gene>
<proteinExistence type="inferred from homology"/>
<dbReference type="GO" id="GO:0022857">
    <property type="term" value="F:transmembrane transporter activity"/>
    <property type="evidence" value="ECO:0007669"/>
    <property type="project" value="InterPro"/>
</dbReference>
<protein>
    <recommendedName>
        <fullName evidence="8">Multidrug efflux pump Tap</fullName>
    </recommendedName>
</protein>
<sequence length="401" mass="39897">MLEKSPVRSRLPLALVLASTGVSVFGSALSTVAIPLLVLRLTGSALDLGLVGGFQAAGMVAGNTLGGTLADRIGPRRASLTGSALAGAVVALIPLASAAGLLNIAVLCALGLLSGACGSTGGIARRGLLLDAAAASGASADRAEGGYQFLLNAGYVGGIALSGLLVAAVDLATLVWIDAASFWLTALMVAAVRARRGPAAKDGSVLGDWLAGLRASWRAPDVRVTLVAGCVLAGLATATATVALPLYGTAPGAPEGGLAWLLGLDTVGTLLGLGLYTLVVTRVPGWTVLAVTLALEAVAVAAFALAPNFPARLACIAVAGFAAGPTVPVVMALVRRLTPPEMHGRVLGLFFAATTALTPLFNLAAGAALEIGPLWTVPAAQAMVSLLAAVPLVRRYRKASA</sequence>
<dbReference type="Pfam" id="PF07690">
    <property type="entry name" value="MFS_1"/>
    <property type="match status" value="1"/>
</dbReference>
<evidence type="ECO:0000259" key="10">
    <source>
        <dbReference type="PROSITE" id="PS50850"/>
    </source>
</evidence>
<feature type="transmembrane region" description="Helical" evidence="9">
    <location>
        <begin position="286"/>
        <end position="305"/>
    </location>
</feature>
<keyword evidence="4 9" id="KW-0812">Transmembrane</keyword>
<comment type="similarity">
    <text evidence="7">Belongs to the major facilitator superfamily. Drug:H(+) antiporter-3 (DHA3) (TC 2.A.1.21) family.</text>
</comment>
<dbReference type="EMBL" id="BSTX01000001">
    <property type="protein sequence ID" value="GLZ76553.1"/>
    <property type="molecule type" value="Genomic_DNA"/>
</dbReference>
<dbReference type="InterPro" id="IPR011701">
    <property type="entry name" value="MFS"/>
</dbReference>
<dbReference type="Gene3D" id="1.20.1250.20">
    <property type="entry name" value="MFS general substrate transporter like domains"/>
    <property type="match status" value="1"/>
</dbReference>
<keyword evidence="2" id="KW-0813">Transport</keyword>
<evidence type="ECO:0000256" key="2">
    <source>
        <dbReference type="ARBA" id="ARBA00022448"/>
    </source>
</evidence>
<feature type="transmembrane region" description="Helical" evidence="9">
    <location>
        <begin position="311"/>
        <end position="334"/>
    </location>
</feature>
<feature type="transmembrane region" description="Helical" evidence="9">
    <location>
        <begin position="78"/>
        <end position="98"/>
    </location>
</feature>
<keyword evidence="3" id="KW-1003">Cell membrane</keyword>
<feature type="transmembrane region" description="Helical" evidence="9">
    <location>
        <begin position="224"/>
        <end position="247"/>
    </location>
</feature>
<evidence type="ECO:0000256" key="4">
    <source>
        <dbReference type="ARBA" id="ARBA00022692"/>
    </source>
</evidence>
<reference evidence="11" key="1">
    <citation type="submission" date="2023-03" db="EMBL/GenBank/DDBJ databases">
        <title>Actinorhabdospora filicis NBRC 111898.</title>
        <authorList>
            <person name="Ichikawa N."/>
            <person name="Sato H."/>
            <person name="Tonouchi N."/>
        </authorList>
    </citation>
    <scope>NUCLEOTIDE SEQUENCE</scope>
    <source>
        <strain evidence="11">NBRC 111898</strain>
    </source>
</reference>
<evidence type="ECO:0000256" key="5">
    <source>
        <dbReference type="ARBA" id="ARBA00022989"/>
    </source>
</evidence>
<dbReference type="PROSITE" id="PS50850">
    <property type="entry name" value="MFS"/>
    <property type="match status" value="1"/>
</dbReference>
<evidence type="ECO:0000256" key="8">
    <source>
        <dbReference type="ARBA" id="ARBA00040914"/>
    </source>
</evidence>
<dbReference type="GO" id="GO:0005886">
    <property type="term" value="C:plasma membrane"/>
    <property type="evidence" value="ECO:0007669"/>
    <property type="project" value="UniProtKB-SubCell"/>
</dbReference>
<evidence type="ECO:0000256" key="7">
    <source>
        <dbReference type="ARBA" id="ARBA00038075"/>
    </source>
</evidence>
<feature type="transmembrane region" description="Helical" evidence="9">
    <location>
        <begin position="259"/>
        <end position="279"/>
    </location>
</feature>
<feature type="transmembrane region" description="Helical" evidence="9">
    <location>
        <begin position="174"/>
        <end position="192"/>
    </location>
</feature>
<accession>A0A9W6W831</accession>
<feature type="transmembrane region" description="Helical" evidence="9">
    <location>
        <begin position="12"/>
        <end position="39"/>
    </location>
</feature>
<dbReference type="SUPFAM" id="SSF103473">
    <property type="entry name" value="MFS general substrate transporter"/>
    <property type="match status" value="1"/>
</dbReference>
<feature type="transmembrane region" description="Helical" evidence="9">
    <location>
        <begin position="346"/>
        <end position="369"/>
    </location>
</feature>
<organism evidence="11 12">
    <name type="scientific">Actinorhabdospora filicis</name>
    <dbReference type="NCBI Taxonomy" id="1785913"/>
    <lineage>
        <taxon>Bacteria</taxon>
        <taxon>Bacillati</taxon>
        <taxon>Actinomycetota</taxon>
        <taxon>Actinomycetes</taxon>
        <taxon>Micromonosporales</taxon>
        <taxon>Micromonosporaceae</taxon>
        <taxon>Actinorhabdospora</taxon>
    </lineage>
</organism>
<comment type="subcellular location">
    <subcellularLocation>
        <location evidence="1">Cell inner membrane</location>
        <topology evidence="1">Multi-pass membrane protein</topology>
    </subcellularLocation>
</comment>
<dbReference type="PANTHER" id="PTHR23513">
    <property type="entry name" value="INTEGRAL MEMBRANE EFFLUX PROTEIN-RELATED"/>
    <property type="match status" value="1"/>
</dbReference>
<feature type="transmembrane region" description="Helical" evidence="9">
    <location>
        <begin position="104"/>
        <end position="128"/>
    </location>
</feature>
<dbReference type="InterPro" id="IPR036259">
    <property type="entry name" value="MFS_trans_sf"/>
</dbReference>
<dbReference type="InterPro" id="IPR020846">
    <property type="entry name" value="MFS_dom"/>
</dbReference>
<dbReference type="PANTHER" id="PTHR23513:SF9">
    <property type="entry name" value="ENTEROBACTIN EXPORTER ENTS"/>
    <property type="match status" value="1"/>
</dbReference>
<dbReference type="AlphaFoldDB" id="A0A9W6W831"/>
<evidence type="ECO:0000313" key="12">
    <source>
        <dbReference type="Proteomes" id="UP001165079"/>
    </source>
</evidence>
<keyword evidence="6 9" id="KW-0472">Membrane</keyword>
<keyword evidence="5 9" id="KW-1133">Transmembrane helix</keyword>
<evidence type="ECO:0000313" key="11">
    <source>
        <dbReference type="EMBL" id="GLZ76553.1"/>
    </source>
</evidence>
<feature type="transmembrane region" description="Helical" evidence="9">
    <location>
        <begin position="149"/>
        <end position="168"/>
    </location>
</feature>
<evidence type="ECO:0000256" key="6">
    <source>
        <dbReference type="ARBA" id="ARBA00023136"/>
    </source>
</evidence>
<comment type="caution">
    <text evidence="11">The sequence shown here is derived from an EMBL/GenBank/DDBJ whole genome shotgun (WGS) entry which is preliminary data.</text>
</comment>
<name>A0A9W6W831_9ACTN</name>
<feature type="transmembrane region" description="Helical" evidence="9">
    <location>
        <begin position="375"/>
        <end position="393"/>
    </location>
</feature>